<gene>
    <name evidence="7" type="ORF">ACFPT7_15075</name>
</gene>
<evidence type="ECO:0000256" key="4">
    <source>
        <dbReference type="ARBA" id="ARBA00023136"/>
    </source>
</evidence>
<sequence length="431" mass="46966">MPLDSLQPVPRRRWRIGWLLGLGVLVNYFDRVNLSVSQAALFTAFGISSITFGYLSSAYNFTYALCQLPIGIVLDKFGIRRVGRVSIFLWSLASFAASISTSITALFGARFLLGIGESPTFPANAKAVGRWFPKHERSFATALFDSAAKFSSAIGVPILGFLLLRIGWRWSFAATGLISLLFLVLFNAIYRDPHDDRELTPQERAYIESSATAHTLSESDQATPLPLWTLLRQPKVIAMVLGMGSYNWVFYLLLTWLPGYLSIQLHMDLTHAFLYTGFPWLVATVSDLLVGGLLADYLIQRGWNPSRVRRAILIGGMACGVGILGAAHPTSHISALLWITLSISGLSAASPIGWSVPSLIAPRSSVGSVGGIINFSNQVSGIAAPIITGYFVQRLHSFAWPFALAGIYLAIGVAAYAFLLGRIEPMFPETA</sequence>
<comment type="subcellular location">
    <subcellularLocation>
        <location evidence="1">Membrane</location>
        <topology evidence="1">Multi-pass membrane protein</topology>
    </subcellularLocation>
</comment>
<feature type="transmembrane region" description="Helical" evidence="5">
    <location>
        <begin position="398"/>
        <end position="419"/>
    </location>
</feature>
<feature type="transmembrane region" description="Helical" evidence="5">
    <location>
        <begin position="277"/>
        <end position="299"/>
    </location>
</feature>
<reference evidence="8" key="1">
    <citation type="journal article" date="2019" name="Int. J. Syst. Evol. Microbiol.">
        <title>The Global Catalogue of Microorganisms (GCM) 10K type strain sequencing project: providing services to taxonomists for standard genome sequencing and annotation.</title>
        <authorList>
            <consortium name="The Broad Institute Genomics Platform"/>
            <consortium name="The Broad Institute Genome Sequencing Center for Infectious Disease"/>
            <person name="Wu L."/>
            <person name="Ma J."/>
        </authorList>
    </citation>
    <scope>NUCLEOTIDE SEQUENCE [LARGE SCALE GENOMIC DNA]</scope>
    <source>
        <strain evidence="8">JCM 4087</strain>
    </source>
</reference>
<comment type="caution">
    <text evidence="7">The sequence shown here is derived from an EMBL/GenBank/DDBJ whole genome shotgun (WGS) entry which is preliminary data.</text>
</comment>
<dbReference type="RefSeq" id="WP_263340073.1">
    <property type="nucleotide sequence ID" value="NZ_JAGSYH010000005.1"/>
</dbReference>
<dbReference type="InterPro" id="IPR036259">
    <property type="entry name" value="MFS_trans_sf"/>
</dbReference>
<proteinExistence type="predicted"/>
<feature type="transmembrane region" description="Helical" evidence="5">
    <location>
        <begin position="236"/>
        <end position="257"/>
    </location>
</feature>
<dbReference type="InterPro" id="IPR011701">
    <property type="entry name" value="MFS"/>
</dbReference>
<evidence type="ECO:0000313" key="7">
    <source>
        <dbReference type="EMBL" id="MFC5863628.1"/>
    </source>
</evidence>
<dbReference type="Proteomes" id="UP001596091">
    <property type="component" value="Unassembled WGS sequence"/>
</dbReference>
<evidence type="ECO:0000256" key="3">
    <source>
        <dbReference type="ARBA" id="ARBA00022989"/>
    </source>
</evidence>
<name>A0ABW1EHQ3_9BACT</name>
<protein>
    <submittedName>
        <fullName evidence="7">MFS transporter</fullName>
    </submittedName>
</protein>
<organism evidence="7 8">
    <name type="scientific">Acidicapsa dinghuensis</name>
    <dbReference type="NCBI Taxonomy" id="2218256"/>
    <lineage>
        <taxon>Bacteria</taxon>
        <taxon>Pseudomonadati</taxon>
        <taxon>Acidobacteriota</taxon>
        <taxon>Terriglobia</taxon>
        <taxon>Terriglobales</taxon>
        <taxon>Acidobacteriaceae</taxon>
        <taxon>Acidicapsa</taxon>
    </lineage>
</organism>
<feature type="transmembrane region" description="Helical" evidence="5">
    <location>
        <begin position="41"/>
        <end position="66"/>
    </location>
</feature>
<dbReference type="SUPFAM" id="SSF103473">
    <property type="entry name" value="MFS general substrate transporter"/>
    <property type="match status" value="1"/>
</dbReference>
<evidence type="ECO:0000256" key="5">
    <source>
        <dbReference type="SAM" id="Phobius"/>
    </source>
</evidence>
<feature type="transmembrane region" description="Helical" evidence="5">
    <location>
        <begin position="372"/>
        <end position="392"/>
    </location>
</feature>
<dbReference type="CDD" id="cd17319">
    <property type="entry name" value="MFS_ExuT_GudP_like"/>
    <property type="match status" value="1"/>
</dbReference>
<evidence type="ECO:0000256" key="2">
    <source>
        <dbReference type="ARBA" id="ARBA00022692"/>
    </source>
</evidence>
<dbReference type="PANTHER" id="PTHR11662:SF399">
    <property type="entry name" value="FI19708P1-RELATED"/>
    <property type="match status" value="1"/>
</dbReference>
<accession>A0ABW1EHQ3</accession>
<dbReference type="Gene3D" id="1.20.1250.20">
    <property type="entry name" value="MFS general substrate transporter like domains"/>
    <property type="match status" value="2"/>
</dbReference>
<evidence type="ECO:0000313" key="8">
    <source>
        <dbReference type="Proteomes" id="UP001596091"/>
    </source>
</evidence>
<evidence type="ECO:0000259" key="6">
    <source>
        <dbReference type="PROSITE" id="PS50850"/>
    </source>
</evidence>
<dbReference type="EMBL" id="JBHSPH010000005">
    <property type="protein sequence ID" value="MFC5863628.1"/>
    <property type="molecule type" value="Genomic_DNA"/>
</dbReference>
<dbReference type="InterPro" id="IPR050382">
    <property type="entry name" value="MFS_Na/Anion_cotransporter"/>
</dbReference>
<feature type="transmembrane region" description="Helical" evidence="5">
    <location>
        <begin position="311"/>
        <end position="329"/>
    </location>
</feature>
<feature type="domain" description="Major facilitator superfamily (MFS) profile" evidence="6">
    <location>
        <begin position="16"/>
        <end position="424"/>
    </location>
</feature>
<keyword evidence="8" id="KW-1185">Reference proteome</keyword>
<keyword evidence="3 5" id="KW-1133">Transmembrane helix</keyword>
<keyword evidence="2 5" id="KW-0812">Transmembrane</keyword>
<dbReference type="PANTHER" id="PTHR11662">
    <property type="entry name" value="SOLUTE CARRIER FAMILY 17"/>
    <property type="match status" value="1"/>
</dbReference>
<dbReference type="InterPro" id="IPR020846">
    <property type="entry name" value="MFS_dom"/>
</dbReference>
<feature type="transmembrane region" description="Helical" evidence="5">
    <location>
        <begin position="170"/>
        <end position="190"/>
    </location>
</feature>
<feature type="transmembrane region" description="Helical" evidence="5">
    <location>
        <begin position="335"/>
        <end position="360"/>
    </location>
</feature>
<feature type="transmembrane region" description="Helical" evidence="5">
    <location>
        <begin position="87"/>
        <end position="113"/>
    </location>
</feature>
<dbReference type="Pfam" id="PF07690">
    <property type="entry name" value="MFS_1"/>
    <property type="match status" value="1"/>
</dbReference>
<keyword evidence="4 5" id="KW-0472">Membrane</keyword>
<evidence type="ECO:0000256" key="1">
    <source>
        <dbReference type="ARBA" id="ARBA00004141"/>
    </source>
</evidence>
<dbReference type="PROSITE" id="PS50850">
    <property type="entry name" value="MFS"/>
    <property type="match status" value="1"/>
</dbReference>